<evidence type="ECO:0000313" key="2">
    <source>
        <dbReference type="EMBL" id="MCP2168693.1"/>
    </source>
</evidence>
<dbReference type="Pfam" id="PF00561">
    <property type="entry name" value="Abhydrolase_1"/>
    <property type="match status" value="1"/>
</dbReference>
<dbReference type="RefSeq" id="WP_253776770.1">
    <property type="nucleotide sequence ID" value="NZ_JAMTCK010000015.1"/>
</dbReference>
<evidence type="ECO:0000259" key="1">
    <source>
        <dbReference type="Pfam" id="PF00561"/>
    </source>
</evidence>
<dbReference type="SUPFAM" id="SSF53474">
    <property type="entry name" value="alpha/beta-Hydrolases"/>
    <property type="match status" value="1"/>
</dbReference>
<accession>A0AAE3GJI7</accession>
<organism evidence="2 3">
    <name type="scientific">Goodfellowiella coeruleoviolacea</name>
    <dbReference type="NCBI Taxonomy" id="334858"/>
    <lineage>
        <taxon>Bacteria</taxon>
        <taxon>Bacillati</taxon>
        <taxon>Actinomycetota</taxon>
        <taxon>Actinomycetes</taxon>
        <taxon>Pseudonocardiales</taxon>
        <taxon>Pseudonocardiaceae</taxon>
        <taxon>Goodfellowiella</taxon>
    </lineage>
</organism>
<comment type="caution">
    <text evidence="2">The sequence shown here is derived from an EMBL/GenBank/DDBJ whole genome shotgun (WGS) entry which is preliminary data.</text>
</comment>
<dbReference type="GO" id="GO:0046464">
    <property type="term" value="P:acylglycerol catabolic process"/>
    <property type="evidence" value="ECO:0007669"/>
    <property type="project" value="TreeGrafter"/>
</dbReference>
<dbReference type="AlphaFoldDB" id="A0AAE3GJI7"/>
<feature type="domain" description="AB hydrolase-1" evidence="1">
    <location>
        <begin position="31"/>
        <end position="128"/>
    </location>
</feature>
<dbReference type="InterPro" id="IPR050266">
    <property type="entry name" value="AB_hydrolase_sf"/>
</dbReference>
<keyword evidence="3" id="KW-1185">Reference proteome</keyword>
<sequence>MQTGETTVQTFTSSDGLTIAYREWPGEADAPPVLLHHGFAVDAVLNWVYPGLVGALTAAGRRVVAVDARGHGASAKPSTVAHYGERRMAEDVATLVELLGVAEIDLVGYSMGAIVSLLVAADQPWVRRLVVGGIGAAVVELGGVETRGSAPGELAAALRAADPVGLRPVVATFRAFADQTGADRFALALQAEAFNTDPIPLDRITAPTLLLAGDSDPLATRPEVLRDAIPDARLLVLPGDHLSVVGHPEFTRAVTDFVS</sequence>
<dbReference type="Gene3D" id="3.40.50.1820">
    <property type="entry name" value="alpha/beta hydrolase"/>
    <property type="match status" value="1"/>
</dbReference>
<proteinExistence type="predicted"/>
<name>A0AAE3GJI7_9PSEU</name>
<protein>
    <submittedName>
        <fullName evidence="2">Lysophospholipase, alpha-beta hydrolase superfamily</fullName>
    </submittedName>
</protein>
<evidence type="ECO:0000313" key="3">
    <source>
        <dbReference type="Proteomes" id="UP001206128"/>
    </source>
</evidence>
<dbReference type="EMBL" id="JAMTCK010000015">
    <property type="protein sequence ID" value="MCP2168693.1"/>
    <property type="molecule type" value="Genomic_DNA"/>
</dbReference>
<dbReference type="PANTHER" id="PTHR43798">
    <property type="entry name" value="MONOACYLGLYCEROL LIPASE"/>
    <property type="match status" value="1"/>
</dbReference>
<dbReference type="InterPro" id="IPR000073">
    <property type="entry name" value="AB_hydrolase_1"/>
</dbReference>
<keyword evidence="2" id="KW-0378">Hydrolase</keyword>
<dbReference type="GO" id="GO:0016020">
    <property type="term" value="C:membrane"/>
    <property type="evidence" value="ECO:0007669"/>
    <property type="project" value="TreeGrafter"/>
</dbReference>
<reference evidence="2" key="1">
    <citation type="submission" date="2022-06" db="EMBL/GenBank/DDBJ databases">
        <title>Genomic Encyclopedia of Archaeal and Bacterial Type Strains, Phase II (KMG-II): from individual species to whole genera.</title>
        <authorList>
            <person name="Goeker M."/>
        </authorList>
    </citation>
    <scope>NUCLEOTIDE SEQUENCE</scope>
    <source>
        <strain evidence="2">DSM 43935</strain>
    </source>
</reference>
<gene>
    <name evidence="2" type="ORF">LX83_005571</name>
</gene>
<dbReference type="InterPro" id="IPR029058">
    <property type="entry name" value="AB_hydrolase_fold"/>
</dbReference>
<dbReference type="Proteomes" id="UP001206128">
    <property type="component" value="Unassembled WGS sequence"/>
</dbReference>
<dbReference type="GO" id="GO:0047372">
    <property type="term" value="F:monoacylglycerol lipase activity"/>
    <property type="evidence" value="ECO:0007669"/>
    <property type="project" value="TreeGrafter"/>
</dbReference>
<dbReference type="PANTHER" id="PTHR43798:SF33">
    <property type="entry name" value="HYDROLASE, PUTATIVE (AFU_ORTHOLOGUE AFUA_2G14860)-RELATED"/>
    <property type="match status" value="1"/>
</dbReference>